<proteinExistence type="predicted"/>
<evidence type="ECO:0000259" key="3">
    <source>
        <dbReference type="SMART" id="SM00363"/>
    </source>
</evidence>
<dbReference type="CDD" id="cd00165">
    <property type="entry name" value="S4"/>
    <property type="match status" value="1"/>
</dbReference>
<evidence type="ECO:0000256" key="1">
    <source>
        <dbReference type="PROSITE-ProRule" id="PRU00182"/>
    </source>
</evidence>
<dbReference type="RefSeq" id="WP_073064232.1">
    <property type="nucleotide sequence ID" value="NZ_FRCK01000003.1"/>
</dbReference>
<dbReference type="EMBL" id="FRCK01000003">
    <property type="protein sequence ID" value="SHM06513.1"/>
    <property type="molecule type" value="Genomic_DNA"/>
</dbReference>
<dbReference type="SMART" id="SM00363">
    <property type="entry name" value="S4"/>
    <property type="match status" value="1"/>
</dbReference>
<dbReference type="Pfam" id="PF01479">
    <property type="entry name" value="S4"/>
    <property type="match status" value="1"/>
</dbReference>
<dbReference type="PROSITE" id="PS50889">
    <property type="entry name" value="S4"/>
    <property type="match status" value="1"/>
</dbReference>
<dbReference type="SUPFAM" id="SSF55174">
    <property type="entry name" value="Alpha-L RNA-binding motif"/>
    <property type="match status" value="1"/>
</dbReference>
<feature type="region of interest" description="Disordered" evidence="2">
    <location>
        <begin position="99"/>
        <end position="118"/>
    </location>
</feature>
<dbReference type="InterPro" id="IPR002942">
    <property type="entry name" value="S4_RNA-bd"/>
</dbReference>
<dbReference type="STRING" id="53463.SAMN05444389_103201"/>
<name>A0A1M7FR56_9RHOB</name>
<evidence type="ECO:0000313" key="4">
    <source>
        <dbReference type="EMBL" id="SHM06513.1"/>
    </source>
</evidence>
<dbReference type="InterPro" id="IPR036986">
    <property type="entry name" value="S4_RNA-bd_sf"/>
</dbReference>
<dbReference type="AlphaFoldDB" id="A0A1M7FR56"/>
<keyword evidence="1" id="KW-0694">RNA-binding</keyword>
<sequence>MARRGGRPGGDDPPQPSEAIRLDRWLFHARAFKSRTLAADRIAQGGVRVNGAPCRKPGHEVRPGDVVTVAAPSGVRSLRVLAPGLRRGPAAEAQALFQDLDRDDTAQVGDAGEPGSPA</sequence>
<feature type="domain" description="RNA-binding S4" evidence="3">
    <location>
        <begin position="20"/>
        <end position="86"/>
    </location>
</feature>
<organism evidence="4 5">
    <name type="scientific">Paracoccus solventivorans</name>
    <dbReference type="NCBI Taxonomy" id="53463"/>
    <lineage>
        <taxon>Bacteria</taxon>
        <taxon>Pseudomonadati</taxon>
        <taxon>Pseudomonadota</taxon>
        <taxon>Alphaproteobacteria</taxon>
        <taxon>Rhodobacterales</taxon>
        <taxon>Paracoccaceae</taxon>
        <taxon>Paracoccus</taxon>
    </lineage>
</organism>
<accession>A0A1M7FR56</accession>
<gene>
    <name evidence="4" type="ORF">SAMN05444389_103201</name>
</gene>
<dbReference type="GO" id="GO:0003723">
    <property type="term" value="F:RNA binding"/>
    <property type="evidence" value="ECO:0007669"/>
    <property type="project" value="UniProtKB-KW"/>
</dbReference>
<keyword evidence="5" id="KW-1185">Reference proteome</keyword>
<dbReference type="OrthoDB" id="9797176at2"/>
<dbReference type="Gene3D" id="3.10.290.10">
    <property type="entry name" value="RNA-binding S4 domain"/>
    <property type="match status" value="1"/>
</dbReference>
<evidence type="ECO:0000256" key="2">
    <source>
        <dbReference type="SAM" id="MobiDB-lite"/>
    </source>
</evidence>
<reference evidence="5" key="1">
    <citation type="submission" date="2016-11" db="EMBL/GenBank/DDBJ databases">
        <authorList>
            <person name="Varghese N."/>
            <person name="Submissions S."/>
        </authorList>
    </citation>
    <scope>NUCLEOTIDE SEQUENCE [LARGE SCALE GENOMIC DNA]</scope>
    <source>
        <strain evidence="5">DSM 6637</strain>
    </source>
</reference>
<evidence type="ECO:0000313" key="5">
    <source>
        <dbReference type="Proteomes" id="UP000184444"/>
    </source>
</evidence>
<dbReference type="Proteomes" id="UP000184444">
    <property type="component" value="Unassembled WGS sequence"/>
</dbReference>
<keyword evidence="4" id="KW-0346">Stress response</keyword>
<protein>
    <submittedName>
        <fullName evidence="4">Ribosome-associated heat shock protein Hsp15</fullName>
    </submittedName>
</protein>